<sequence length="196" mass="21400">MPRHIGEHGMSAMGRKQPLRTTGEDPKRLTWLSGYRSRKMKYACLFAAMAGSFLWSEASAAELAGPGRFCGYSPIIDLRAGEKVVTLEGGIHGGTFRWEGSFGALDVHGIGWASRPPGRIVTAASEQGPFRFAQRRTKTGYRVALWNGAQGAAYFESPRPISTEQLQAIDRVASFQEGETPSGCNLRTIFSWNTVG</sequence>
<protein>
    <submittedName>
        <fullName evidence="2">Uncharacterized protein</fullName>
    </submittedName>
</protein>
<dbReference type="RefSeq" id="WP_338504883.1">
    <property type="nucleotide sequence ID" value="NZ_CP145607.1"/>
</dbReference>
<gene>
    <name evidence="2" type="ORF">V6R86_12510</name>
</gene>
<evidence type="ECO:0000313" key="2">
    <source>
        <dbReference type="EMBL" id="WWM71470.1"/>
    </source>
</evidence>
<feature type="region of interest" description="Disordered" evidence="1">
    <location>
        <begin position="1"/>
        <end position="25"/>
    </location>
</feature>
<keyword evidence="3" id="KW-1185">Reference proteome</keyword>
<evidence type="ECO:0000256" key="1">
    <source>
        <dbReference type="SAM" id="MobiDB-lite"/>
    </source>
</evidence>
<evidence type="ECO:0000313" key="3">
    <source>
        <dbReference type="Proteomes" id="UP001382935"/>
    </source>
</evidence>
<reference evidence="2 3" key="1">
    <citation type="submission" date="2024-02" db="EMBL/GenBank/DDBJ databases">
        <title>Full genome sequence of Sphingomonas kaistensis.</title>
        <authorList>
            <person name="Poletto B.L."/>
            <person name="Silva G."/>
            <person name="Galante D."/>
            <person name="Campos K.R."/>
            <person name="Santos M.B.N."/>
            <person name="Sacchi C.T."/>
        </authorList>
    </citation>
    <scope>NUCLEOTIDE SEQUENCE [LARGE SCALE GENOMIC DNA]</scope>
    <source>
        <strain evidence="2 3">MA4R</strain>
    </source>
</reference>
<dbReference type="Proteomes" id="UP001382935">
    <property type="component" value="Chromosome"/>
</dbReference>
<organism evidence="2 3">
    <name type="scientific">Sphingomonas kaistensis</name>
    <dbReference type="NCBI Taxonomy" id="298708"/>
    <lineage>
        <taxon>Bacteria</taxon>
        <taxon>Pseudomonadati</taxon>
        <taxon>Pseudomonadota</taxon>
        <taxon>Alphaproteobacteria</taxon>
        <taxon>Sphingomonadales</taxon>
        <taxon>Sphingomonadaceae</taxon>
        <taxon>Sphingomonas</taxon>
    </lineage>
</organism>
<dbReference type="EMBL" id="CP145607">
    <property type="protein sequence ID" value="WWM71470.1"/>
    <property type="molecule type" value="Genomic_DNA"/>
</dbReference>
<accession>A0ABZ2G3B0</accession>
<name>A0ABZ2G3B0_9SPHN</name>
<proteinExistence type="predicted"/>